<evidence type="ECO:0000259" key="4">
    <source>
        <dbReference type="Pfam" id="PF26252"/>
    </source>
</evidence>
<dbReference type="PANTHER" id="PTHR23079">
    <property type="entry name" value="RNA-DEPENDENT RNA POLYMERASE"/>
    <property type="match status" value="1"/>
</dbReference>
<dbReference type="GO" id="GO:0031047">
    <property type="term" value="P:regulatory ncRNA-mediated gene silencing"/>
    <property type="evidence" value="ECO:0007669"/>
    <property type="project" value="UniProtKB-KW"/>
</dbReference>
<evidence type="ECO:0000256" key="1">
    <source>
        <dbReference type="RuleBase" id="RU363098"/>
    </source>
</evidence>
<sequence>MVFLRENEKNPLNFEKDNTFSNNDLVPILHSHEGLELPYRMIFHISRLVQKGYISGPNLDTKFYELVHLKKLSGRHIDHFLEKLYNLKECCYDPVRWLEEQNNECSQLTEKPKSLAISLDEGLVYVHRVQVTSTKLYFCGPDVNISNCVLRHLENEIDNFFRVSFMILETIRRGIKIENKKFDFLVHCQSFSFGSSTKTLSVSKHDIEYIPDIEFCYRVKEFLLSAFQIRSSSSSMKLSLRPSMLKYDSDNFKLDKKQREAVAQLDDSLTNPSRAQNILDLMSPGENTNILKLKCGYKPNEEPFLLMMLQTFRSSKFLDLRMKARIFIPDCHGLDSFKRRARPSLETPLAIFFASCGFMYSSWIGPLLSFKIKYRTRKRVKLGFLKMLCLSHSNGQD</sequence>
<keyword evidence="2" id="KW-0472">Membrane</keyword>
<dbReference type="AlphaFoldDB" id="A0ABD3S3F7"/>
<gene>
    <name evidence="5" type="ORF">ACJIZ3_004856</name>
</gene>
<evidence type="ECO:0000313" key="6">
    <source>
        <dbReference type="Proteomes" id="UP001634393"/>
    </source>
</evidence>
<keyword evidence="6" id="KW-1185">Reference proteome</keyword>
<comment type="similarity">
    <text evidence="1">Belongs to the RdRP family.</text>
</comment>
<dbReference type="InterPro" id="IPR058751">
    <property type="entry name" value="RDRP_helical"/>
</dbReference>
<dbReference type="GO" id="GO:0003968">
    <property type="term" value="F:RNA-directed RNA polymerase activity"/>
    <property type="evidence" value="ECO:0007669"/>
    <property type="project" value="UniProtKB-KW"/>
</dbReference>
<dbReference type="InterPro" id="IPR057596">
    <property type="entry name" value="RDRP_core"/>
</dbReference>
<dbReference type="EMBL" id="JBJXBP010000007">
    <property type="protein sequence ID" value="KAL3818951.1"/>
    <property type="molecule type" value="Genomic_DNA"/>
</dbReference>
<dbReference type="Pfam" id="PF05183">
    <property type="entry name" value="RdRP"/>
    <property type="match status" value="1"/>
</dbReference>
<comment type="function">
    <text evidence="1">Probably involved in the RNA silencing pathway and required for the generation of small interfering RNAs (siRNAs).</text>
</comment>
<comment type="caution">
    <text evidence="5">The sequence shown here is derived from an EMBL/GenBank/DDBJ whole genome shotgun (WGS) entry which is preliminary data.</text>
</comment>
<organism evidence="5 6">
    <name type="scientific">Penstemon smallii</name>
    <dbReference type="NCBI Taxonomy" id="265156"/>
    <lineage>
        <taxon>Eukaryota</taxon>
        <taxon>Viridiplantae</taxon>
        <taxon>Streptophyta</taxon>
        <taxon>Embryophyta</taxon>
        <taxon>Tracheophyta</taxon>
        <taxon>Spermatophyta</taxon>
        <taxon>Magnoliopsida</taxon>
        <taxon>eudicotyledons</taxon>
        <taxon>Gunneridae</taxon>
        <taxon>Pentapetalae</taxon>
        <taxon>asterids</taxon>
        <taxon>lamiids</taxon>
        <taxon>Lamiales</taxon>
        <taxon>Plantaginaceae</taxon>
        <taxon>Cheloneae</taxon>
        <taxon>Penstemon</taxon>
    </lineage>
</organism>
<keyword evidence="1" id="KW-0943">RNA-mediated gene silencing</keyword>
<comment type="catalytic activity">
    <reaction evidence="1">
        <text>RNA(n) + a ribonucleoside 5'-triphosphate = RNA(n+1) + diphosphate</text>
        <dbReference type="Rhea" id="RHEA:21248"/>
        <dbReference type="Rhea" id="RHEA-COMP:14527"/>
        <dbReference type="Rhea" id="RHEA-COMP:17342"/>
        <dbReference type="ChEBI" id="CHEBI:33019"/>
        <dbReference type="ChEBI" id="CHEBI:61557"/>
        <dbReference type="ChEBI" id="CHEBI:140395"/>
        <dbReference type="EC" id="2.7.7.48"/>
    </reaction>
</comment>
<evidence type="ECO:0000256" key="2">
    <source>
        <dbReference type="SAM" id="Phobius"/>
    </source>
</evidence>
<feature type="domain" description="RDRP core" evidence="3">
    <location>
        <begin position="256"/>
        <end position="331"/>
    </location>
</feature>
<keyword evidence="1" id="KW-0548">Nucleotidyltransferase</keyword>
<dbReference type="Pfam" id="PF26252">
    <property type="entry name" value="RdRP_helical"/>
    <property type="match status" value="1"/>
</dbReference>
<keyword evidence="2" id="KW-0812">Transmembrane</keyword>
<dbReference type="EC" id="2.7.7.48" evidence="1"/>
<feature type="domain" description="RDRP helical" evidence="4">
    <location>
        <begin position="29"/>
        <end position="107"/>
    </location>
</feature>
<feature type="transmembrane region" description="Helical" evidence="2">
    <location>
        <begin position="349"/>
        <end position="370"/>
    </location>
</feature>
<keyword evidence="2" id="KW-1133">Transmembrane helix</keyword>
<keyword evidence="1" id="KW-0696">RNA-directed RNA polymerase</keyword>
<dbReference type="GO" id="GO:0003723">
    <property type="term" value="F:RNA binding"/>
    <property type="evidence" value="ECO:0007669"/>
    <property type="project" value="UniProtKB-KW"/>
</dbReference>
<keyword evidence="1" id="KW-0808">Transferase</keyword>
<accession>A0ABD3S3F7</accession>
<evidence type="ECO:0000313" key="5">
    <source>
        <dbReference type="EMBL" id="KAL3818951.1"/>
    </source>
</evidence>
<protein>
    <recommendedName>
        <fullName evidence="1">RNA-dependent RNA polymerase</fullName>
        <ecNumber evidence="1">2.7.7.48</ecNumber>
    </recommendedName>
</protein>
<keyword evidence="1" id="KW-0694">RNA-binding</keyword>
<proteinExistence type="inferred from homology"/>
<dbReference type="PANTHER" id="PTHR23079:SF1">
    <property type="entry name" value="RNA-DEPENDENT RNA POLYMERASE 1"/>
    <property type="match status" value="1"/>
</dbReference>
<reference evidence="5 6" key="1">
    <citation type="submission" date="2024-12" db="EMBL/GenBank/DDBJ databases">
        <title>The unique morphological basis and parallel evolutionary history of personate flowers in Penstemon.</title>
        <authorList>
            <person name="Depatie T.H."/>
            <person name="Wessinger C.A."/>
        </authorList>
    </citation>
    <scope>NUCLEOTIDE SEQUENCE [LARGE SCALE GENOMIC DNA]</scope>
    <source>
        <strain evidence="5">WTNN_2</strain>
        <tissue evidence="5">Leaf</tissue>
    </source>
</reference>
<evidence type="ECO:0000259" key="3">
    <source>
        <dbReference type="Pfam" id="PF05183"/>
    </source>
</evidence>
<name>A0ABD3S3F7_9LAMI</name>
<dbReference type="Proteomes" id="UP001634393">
    <property type="component" value="Unassembled WGS sequence"/>
</dbReference>
<dbReference type="InterPro" id="IPR007855">
    <property type="entry name" value="RDRP"/>
</dbReference>